<feature type="compositionally biased region" description="Basic and acidic residues" evidence="1">
    <location>
        <begin position="22"/>
        <end position="33"/>
    </location>
</feature>
<dbReference type="RefSeq" id="WP_285662476.1">
    <property type="nucleotide sequence ID" value="NZ_BSTX01000001.1"/>
</dbReference>
<name>A0A9W6W894_9ACTN</name>
<dbReference type="EMBL" id="BSTX01000001">
    <property type="protein sequence ID" value="GLZ77359.1"/>
    <property type="molecule type" value="Genomic_DNA"/>
</dbReference>
<accession>A0A9W6W894</accession>
<dbReference type="AlphaFoldDB" id="A0A9W6W894"/>
<sequence>MTGYEITRSPETIESYFGISAEARRSEGEEPGRRTVSTPVGTVGNARMIGMPADPDEGPDWLEALGTPPQDAPPPDAPALEPDRRAALDRAINRALDRSRAIADEHRRQDPQSKAYIAAVNAFCFHAMAAGEYAEAEDTLVEAWKIDRRRITPSDIAAIIYNLGRIQVRRGNGVAIIFLRDAVAIYRKFGGRHRPHLAEALAALAVPQQMHRWTDKVMAGIDEAVAIYRDLAAADASHEPGLAGVLVNRGVLMRRLTEWDRAVESTREGAAIFARLAEGDPDAFAPFHGLALHDLALMLTETGEHAEALAAGRAAAELRGDDLAAHLATLDNLLSAHAAWGPGADAPEIAVKAIKAATDLDGGTPGERTRRLAANLHAVASALDERGHHEAAADVLRVLRVLPEQTG</sequence>
<protein>
    <recommendedName>
        <fullName evidence="4">Tetratricopeptide repeat protein</fullName>
    </recommendedName>
</protein>
<comment type="caution">
    <text evidence="2">The sequence shown here is derived from an EMBL/GenBank/DDBJ whole genome shotgun (WGS) entry which is preliminary data.</text>
</comment>
<evidence type="ECO:0000313" key="3">
    <source>
        <dbReference type="Proteomes" id="UP001165079"/>
    </source>
</evidence>
<organism evidence="2 3">
    <name type="scientific">Actinorhabdospora filicis</name>
    <dbReference type="NCBI Taxonomy" id="1785913"/>
    <lineage>
        <taxon>Bacteria</taxon>
        <taxon>Bacillati</taxon>
        <taxon>Actinomycetota</taxon>
        <taxon>Actinomycetes</taxon>
        <taxon>Micromonosporales</taxon>
        <taxon>Micromonosporaceae</taxon>
        <taxon>Actinorhabdospora</taxon>
    </lineage>
</organism>
<feature type="region of interest" description="Disordered" evidence="1">
    <location>
        <begin position="22"/>
        <end position="81"/>
    </location>
</feature>
<gene>
    <name evidence="2" type="ORF">Afil01_21660</name>
</gene>
<proteinExistence type="predicted"/>
<evidence type="ECO:0000313" key="2">
    <source>
        <dbReference type="EMBL" id="GLZ77359.1"/>
    </source>
</evidence>
<reference evidence="2" key="1">
    <citation type="submission" date="2023-03" db="EMBL/GenBank/DDBJ databases">
        <title>Actinorhabdospora filicis NBRC 111898.</title>
        <authorList>
            <person name="Ichikawa N."/>
            <person name="Sato H."/>
            <person name="Tonouchi N."/>
        </authorList>
    </citation>
    <scope>NUCLEOTIDE SEQUENCE</scope>
    <source>
        <strain evidence="2">NBRC 111898</strain>
    </source>
</reference>
<evidence type="ECO:0000256" key="1">
    <source>
        <dbReference type="SAM" id="MobiDB-lite"/>
    </source>
</evidence>
<dbReference type="Gene3D" id="1.25.40.10">
    <property type="entry name" value="Tetratricopeptide repeat domain"/>
    <property type="match status" value="2"/>
</dbReference>
<dbReference type="Proteomes" id="UP001165079">
    <property type="component" value="Unassembled WGS sequence"/>
</dbReference>
<evidence type="ECO:0008006" key="4">
    <source>
        <dbReference type="Google" id="ProtNLM"/>
    </source>
</evidence>
<dbReference type="InterPro" id="IPR011990">
    <property type="entry name" value="TPR-like_helical_dom_sf"/>
</dbReference>
<keyword evidence="3" id="KW-1185">Reference proteome</keyword>
<dbReference type="SUPFAM" id="SSF48452">
    <property type="entry name" value="TPR-like"/>
    <property type="match status" value="1"/>
</dbReference>